<dbReference type="AlphaFoldDB" id="A0A4C1ZBY0"/>
<protein>
    <submittedName>
        <fullName evidence="1">Uncharacterized protein</fullName>
    </submittedName>
</protein>
<gene>
    <name evidence="1" type="ORF">EVAR_56836_1</name>
</gene>
<accession>A0A4C1ZBY0</accession>
<organism evidence="1 2">
    <name type="scientific">Eumeta variegata</name>
    <name type="common">Bagworm moth</name>
    <name type="synonym">Eumeta japonica</name>
    <dbReference type="NCBI Taxonomy" id="151549"/>
    <lineage>
        <taxon>Eukaryota</taxon>
        <taxon>Metazoa</taxon>
        <taxon>Ecdysozoa</taxon>
        <taxon>Arthropoda</taxon>
        <taxon>Hexapoda</taxon>
        <taxon>Insecta</taxon>
        <taxon>Pterygota</taxon>
        <taxon>Neoptera</taxon>
        <taxon>Endopterygota</taxon>
        <taxon>Lepidoptera</taxon>
        <taxon>Glossata</taxon>
        <taxon>Ditrysia</taxon>
        <taxon>Tineoidea</taxon>
        <taxon>Psychidae</taxon>
        <taxon>Oiketicinae</taxon>
        <taxon>Eumeta</taxon>
    </lineage>
</organism>
<sequence>MIAAMDRPQPAGHSAEEWRSSLDNEIERTWKWIRQQWGDHNLGYLGYWVGRWKRKSIHENFITEQDIPVVAAFHRIVLTFVLAMIGFRGQIMELEGWH</sequence>
<evidence type="ECO:0000313" key="2">
    <source>
        <dbReference type="Proteomes" id="UP000299102"/>
    </source>
</evidence>
<evidence type="ECO:0000313" key="1">
    <source>
        <dbReference type="EMBL" id="GBP86281.1"/>
    </source>
</evidence>
<reference evidence="1 2" key="1">
    <citation type="journal article" date="2019" name="Commun. Biol.">
        <title>The bagworm genome reveals a unique fibroin gene that provides high tensile strength.</title>
        <authorList>
            <person name="Kono N."/>
            <person name="Nakamura H."/>
            <person name="Ohtoshi R."/>
            <person name="Tomita M."/>
            <person name="Numata K."/>
            <person name="Arakawa K."/>
        </authorList>
    </citation>
    <scope>NUCLEOTIDE SEQUENCE [LARGE SCALE GENOMIC DNA]</scope>
</reference>
<comment type="caution">
    <text evidence="1">The sequence shown here is derived from an EMBL/GenBank/DDBJ whole genome shotgun (WGS) entry which is preliminary data.</text>
</comment>
<dbReference type="Proteomes" id="UP000299102">
    <property type="component" value="Unassembled WGS sequence"/>
</dbReference>
<name>A0A4C1ZBY0_EUMVA</name>
<keyword evidence="2" id="KW-1185">Reference proteome</keyword>
<proteinExistence type="predicted"/>
<dbReference type="EMBL" id="BGZK01001783">
    <property type="protein sequence ID" value="GBP86281.1"/>
    <property type="molecule type" value="Genomic_DNA"/>
</dbReference>